<proteinExistence type="predicted"/>
<evidence type="ECO:0000256" key="1">
    <source>
        <dbReference type="SAM" id="MobiDB-lite"/>
    </source>
</evidence>
<keyword evidence="3" id="KW-1185">Reference proteome</keyword>
<name>A0ABR4Q4T8_9CEST</name>
<feature type="compositionally biased region" description="Gly residues" evidence="1">
    <location>
        <begin position="12"/>
        <end position="28"/>
    </location>
</feature>
<dbReference type="EMBL" id="JAKROA010000011">
    <property type="protein sequence ID" value="KAL5104661.1"/>
    <property type="molecule type" value="Genomic_DNA"/>
</dbReference>
<feature type="region of interest" description="Disordered" evidence="1">
    <location>
        <begin position="1"/>
        <end position="52"/>
    </location>
</feature>
<organism evidence="2 3">
    <name type="scientific">Taenia crassiceps</name>
    <dbReference type="NCBI Taxonomy" id="6207"/>
    <lineage>
        <taxon>Eukaryota</taxon>
        <taxon>Metazoa</taxon>
        <taxon>Spiralia</taxon>
        <taxon>Lophotrochozoa</taxon>
        <taxon>Platyhelminthes</taxon>
        <taxon>Cestoda</taxon>
        <taxon>Eucestoda</taxon>
        <taxon>Cyclophyllidea</taxon>
        <taxon>Taeniidae</taxon>
        <taxon>Taenia</taxon>
    </lineage>
</organism>
<evidence type="ECO:0000313" key="2">
    <source>
        <dbReference type="EMBL" id="KAL5104661.1"/>
    </source>
</evidence>
<sequence length="103" mass="10575">MMHDGEHVAHCGGSGGASGGGGGGGGGSAKLSSPQPPTRVSSLPKVTLSERRQVASPLRLRFTSTAPMSPSPLPPLLPLLLQMLPDECVVRFTPPLLCQKGHQ</sequence>
<gene>
    <name evidence="2" type="ORF">TcWFU_003923</name>
</gene>
<dbReference type="Proteomes" id="UP001651158">
    <property type="component" value="Unassembled WGS sequence"/>
</dbReference>
<comment type="caution">
    <text evidence="2">The sequence shown here is derived from an EMBL/GenBank/DDBJ whole genome shotgun (WGS) entry which is preliminary data.</text>
</comment>
<feature type="compositionally biased region" description="Polar residues" evidence="1">
    <location>
        <begin position="30"/>
        <end position="41"/>
    </location>
</feature>
<accession>A0ABR4Q4T8</accession>
<evidence type="ECO:0000313" key="3">
    <source>
        <dbReference type="Proteomes" id="UP001651158"/>
    </source>
</evidence>
<reference evidence="2 3" key="1">
    <citation type="journal article" date="2022" name="Front. Cell. Infect. Microbiol.">
        <title>The Genomes of Two Strains of Taenia crassiceps the Animal Model for the Study of Human Cysticercosis.</title>
        <authorList>
            <person name="Bobes R.J."/>
            <person name="Estrada K."/>
            <person name="Rios-Valencia D.G."/>
            <person name="Calderon-Gallegos A."/>
            <person name="de la Torre P."/>
            <person name="Carrero J.C."/>
            <person name="Sanchez-Flores A."/>
            <person name="Laclette J.P."/>
        </authorList>
    </citation>
    <scope>NUCLEOTIDE SEQUENCE [LARGE SCALE GENOMIC DNA]</scope>
    <source>
        <strain evidence="2">WFUcys</strain>
    </source>
</reference>
<protein>
    <submittedName>
        <fullName evidence="2">Uncharacterized protein</fullName>
    </submittedName>
</protein>